<comment type="similarity">
    <text evidence="4">Belongs to the RBT5 family.</text>
</comment>
<dbReference type="GO" id="GO:0071944">
    <property type="term" value="C:cell periphery"/>
    <property type="evidence" value="ECO:0007669"/>
    <property type="project" value="UniProtKB-ARBA"/>
</dbReference>
<feature type="compositionally biased region" description="Basic and acidic residues" evidence="14">
    <location>
        <begin position="687"/>
        <end position="708"/>
    </location>
</feature>
<dbReference type="InterPro" id="IPR051694">
    <property type="entry name" value="Immunoregulatory_rcpt-like"/>
</dbReference>
<evidence type="ECO:0000256" key="5">
    <source>
        <dbReference type="ARBA" id="ARBA00022525"/>
    </source>
</evidence>
<keyword evidence="11 13" id="KW-1015">Disulfide bond</keyword>
<evidence type="ECO:0000256" key="7">
    <source>
        <dbReference type="ARBA" id="ARBA00022692"/>
    </source>
</evidence>
<protein>
    <recommendedName>
        <fullName evidence="16">CFEM domain-containing protein</fullName>
    </recommendedName>
</protein>
<dbReference type="EMBL" id="MU001632">
    <property type="protein sequence ID" value="KAF2486732.1"/>
    <property type="molecule type" value="Genomic_DNA"/>
</dbReference>
<evidence type="ECO:0000256" key="15">
    <source>
        <dbReference type="SAM" id="Phobius"/>
    </source>
</evidence>
<feature type="compositionally biased region" description="Polar residues" evidence="14">
    <location>
        <begin position="530"/>
        <end position="539"/>
    </location>
</feature>
<feature type="compositionally biased region" description="Polar residues" evidence="14">
    <location>
        <begin position="580"/>
        <end position="607"/>
    </location>
</feature>
<keyword evidence="9 15" id="KW-1133">Transmembrane helix</keyword>
<name>A0A6A6Q387_9PEZI</name>
<dbReference type="OrthoDB" id="3946741at2759"/>
<feature type="domain" description="CFEM" evidence="16">
    <location>
        <begin position="12"/>
        <end position="129"/>
    </location>
</feature>
<feature type="region of interest" description="Disordered" evidence="14">
    <location>
        <begin position="638"/>
        <end position="657"/>
    </location>
</feature>
<dbReference type="Proteomes" id="UP000799767">
    <property type="component" value="Unassembled WGS sequence"/>
</dbReference>
<dbReference type="GO" id="GO:0098552">
    <property type="term" value="C:side of membrane"/>
    <property type="evidence" value="ECO:0007669"/>
    <property type="project" value="UniProtKB-KW"/>
</dbReference>
<evidence type="ECO:0000256" key="13">
    <source>
        <dbReference type="PROSITE-ProRule" id="PRU01356"/>
    </source>
</evidence>
<proteinExistence type="inferred from homology"/>
<sequence length="777" mass="84052">MPLDRPSSLTRNEHTPTPVVARALSSTLLPPQLREAVPNCAKQCLSTYIAEEYKCSGNGFSCLCQTYSSAGFTLGELAYLCLHEDCSNATPSQSTALYDVCAAQTSAVLPTLSVLVAPTTTRLETSSATETQRSLSTISSATVPSSSRIKTFRASQTFHPASTRATSSTVASAAAAAATSRTASPHGLNNSQTVGIVVAALGGAVLLIAAVVLWIFLRRRKKRQDDRNETEKNSYDFIDKRPSVSPPARPIYDLLAREPTLPQPLGVPMNHGDANQTWQLPSAEHPLQVDEQPTNLPRSEQGQPDPRALSLLLPKNATMALSPKPQQVRARTDNASDLLPREVRSITAPRFNGFGLPPNPRAIQNSPAYQQPMQRPQPSAVLPEQLSPNVRPPPLSLDIPRSAARPVPRPPLKSPMRSPGIRAPLPNAGAIPSTRPQRGAPSPRALQAHADTGGEGCVYEQSAWTPLGSRSRDSFLNYYASPEAGVTTPPIPIEGRPSQSRGVSHGRRAAPSKIKIPDSSSLRPIAQRESAGSDTSFESTDLEEPARPHKDHKKFSAGRDRSFAQSSSPIADLRYPKIPRSTNQTIPQSLPSMLASPTNQQSSSNRTLPKPSPHVYRAYSPNPQKQEEEWPLKSPVTPIRPINTASPSLSGSTLAAKRRGSSAAQSLDLRLEIPGTNFVPAKAVSKPLEHRKERSRNAQKVNYRDHPSVGHGQAVRNSPRSLKVTSNTAQYTPHSLPPRKSSFEDPGWRSKMTPEKRGDDLFLQVGVATPMNTTFDV</sequence>
<evidence type="ECO:0000256" key="4">
    <source>
        <dbReference type="ARBA" id="ARBA00010031"/>
    </source>
</evidence>
<dbReference type="PANTHER" id="PTHR15549">
    <property type="entry name" value="PAIRED IMMUNOGLOBULIN-LIKE TYPE 2 RECEPTOR"/>
    <property type="match status" value="1"/>
</dbReference>
<evidence type="ECO:0000256" key="11">
    <source>
        <dbReference type="ARBA" id="ARBA00023157"/>
    </source>
</evidence>
<dbReference type="PROSITE" id="PS52012">
    <property type="entry name" value="CFEM"/>
    <property type="match status" value="1"/>
</dbReference>
<dbReference type="AlphaFoldDB" id="A0A6A6Q387"/>
<accession>A0A6A6Q387</accession>
<feature type="region of interest" description="Disordered" evidence="14">
    <location>
        <begin position="349"/>
        <end position="451"/>
    </location>
</feature>
<evidence type="ECO:0000256" key="1">
    <source>
        <dbReference type="ARBA" id="ARBA00004167"/>
    </source>
</evidence>
<dbReference type="RefSeq" id="XP_033593301.1">
    <property type="nucleotide sequence ID" value="XM_033732753.1"/>
</dbReference>
<feature type="region of interest" description="Disordered" evidence="14">
    <location>
        <begin position="686"/>
        <end position="757"/>
    </location>
</feature>
<organism evidence="17 18">
    <name type="scientific">Neohortaea acidophila</name>
    <dbReference type="NCBI Taxonomy" id="245834"/>
    <lineage>
        <taxon>Eukaryota</taxon>
        <taxon>Fungi</taxon>
        <taxon>Dikarya</taxon>
        <taxon>Ascomycota</taxon>
        <taxon>Pezizomycotina</taxon>
        <taxon>Dothideomycetes</taxon>
        <taxon>Dothideomycetidae</taxon>
        <taxon>Mycosphaerellales</taxon>
        <taxon>Teratosphaeriaceae</taxon>
        <taxon>Neohortaea</taxon>
    </lineage>
</organism>
<evidence type="ECO:0000256" key="10">
    <source>
        <dbReference type="ARBA" id="ARBA00023136"/>
    </source>
</evidence>
<keyword evidence="5" id="KW-0964">Secreted</keyword>
<feature type="compositionally biased region" description="Polar residues" evidence="14">
    <location>
        <begin position="715"/>
        <end position="733"/>
    </location>
</feature>
<feature type="disulfide bond" evidence="13">
    <location>
        <begin position="55"/>
        <end position="62"/>
    </location>
</feature>
<feature type="compositionally biased region" description="Basic and acidic residues" evidence="14">
    <location>
        <begin position="223"/>
        <end position="242"/>
    </location>
</feature>
<dbReference type="GeneID" id="54473755"/>
<evidence type="ECO:0000256" key="3">
    <source>
        <dbReference type="ARBA" id="ARBA00004613"/>
    </source>
</evidence>
<evidence type="ECO:0000256" key="9">
    <source>
        <dbReference type="ARBA" id="ARBA00022989"/>
    </source>
</evidence>
<feature type="region of interest" description="Disordered" evidence="14">
    <location>
        <begin position="484"/>
        <end position="632"/>
    </location>
</feature>
<gene>
    <name evidence="17" type="ORF">BDY17DRAFT_292011</name>
</gene>
<feature type="compositionally biased region" description="Basic and acidic residues" evidence="14">
    <location>
        <begin position="741"/>
        <end position="757"/>
    </location>
</feature>
<dbReference type="InterPro" id="IPR008427">
    <property type="entry name" value="Extracellular_membr_CFEM_dom"/>
</dbReference>
<keyword evidence="7 15" id="KW-0812">Transmembrane</keyword>
<reference evidence="17" key="1">
    <citation type="journal article" date="2020" name="Stud. Mycol.">
        <title>101 Dothideomycetes genomes: a test case for predicting lifestyles and emergence of pathogens.</title>
        <authorList>
            <person name="Haridas S."/>
            <person name="Albert R."/>
            <person name="Binder M."/>
            <person name="Bloem J."/>
            <person name="Labutti K."/>
            <person name="Salamov A."/>
            <person name="Andreopoulos B."/>
            <person name="Baker S."/>
            <person name="Barry K."/>
            <person name="Bills G."/>
            <person name="Bluhm B."/>
            <person name="Cannon C."/>
            <person name="Castanera R."/>
            <person name="Culley D."/>
            <person name="Daum C."/>
            <person name="Ezra D."/>
            <person name="Gonzalez J."/>
            <person name="Henrissat B."/>
            <person name="Kuo A."/>
            <person name="Liang C."/>
            <person name="Lipzen A."/>
            <person name="Lutzoni F."/>
            <person name="Magnuson J."/>
            <person name="Mondo S."/>
            <person name="Nolan M."/>
            <person name="Ohm R."/>
            <person name="Pangilinan J."/>
            <person name="Park H.-J."/>
            <person name="Ramirez L."/>
            <person name="Alfaro M."/>
            <person name="Sun H."/>
            <person name="Tritt A."/>
            <person name="Yoshinaga Y."/>
            <person name="Zwiers L.-H."/>
            <person name="Turgeon B."/>
            <person name="Goodwin S."/>
            <person name="Spatafora J."/>
            <person name="Crous P."/>
            <person name="Grigoriev I."/>
        </authorList>
    </citation>
    <scope>NUCLEOTIDE SEQUENCE</scope>
    <source>
        <strain evidence="17">CBS 113389</strain>
    </source>
</reference>
<comment type="caution">
    <text evidence="13">Lacks conserved residue(s) required for the propagation of feature annotation.</text>
</comment>
<evidence type="ECO:0000256" key="6">
    <source>
        <dbReference type="ARBA" id="ARBA00022622"/>
    </source>
</evidence>
<keyword evidence="10 15" id="KW-0472">Membrane</keyword>
<feature type="transmembrane region" description="Helical" evidence="15">
    <location>
        <begin position="194"/>
        <end position="217"/>
    </location>
</feature>
<comment type="subcellular location">
    <subcellularLocation>
        <location evidence="2">Membrane</location>
        <topology evidence="2">Lipid-anchor</topology>
        <topology evidence="2">GPI-anchor</topology>
    </subcellularLocation>
    <subcellularLocation>
        <location evidence="1">Membrane</location>
        <topology evidence="1">Single-pass membrane protein</topology>
    </subcellularLocation>
    <subcellularLocation>
        <location evidence="3">Secreted</location>
    </subcellularLocation>
</comment>
<keyword evidence="6" id="KW-0336">GPI-anchor</keyword>
<dbReference type="GO" id="GO:0005576">
    <property type="term" value="C:extracellular region"/>
    <property type="evidence" value="ECO:0007669"/>
    <property type="project" value="UniProtKB-SubCell"/>
</dbReference>
<keyword evidence="18" id="KW-1185">Reference proteome</keyword>
<evidence type="ECO:0000256" key="14">
    <source>
        <dbReference type="SAM" id="MobiDB-lite"/>
    </source>
</evidence>
<evidence type="ECO:0000259" key="16">
    <source>
        <dbReference type="PROSITE" id="PS52012"/>
    </source>
</evidence>
<keyword evidence="8" id="KW-0732">Signal</keyword>
<feature type="compositionally biased region" description="Polar residues" evidence="14">
    <location>
        <begin position="643"/>
        <end position="653"/>
    </location>
</feature>
<keyword evidence="6" id="KW-0325">Glycoprotein</keyword>
<evidence type="ECO:0000256" key="8">
    <source>
        <dbReference type="ARBA" id="ARBA00022729"/>
    </source>
</evidence>
<feature type="compositionally biased region" description="Polar residues" evidence="14">
    <location>
        <begin position="362"/>
        <end position="377"/>
    </location>
</feature>
<evidence type="ECO:0000256" key="12">
    <source>
        <dbReference type="ARBA" id="ARBA00023288"/>
    </source>
</evidence>
<keyword evidence="12" id="KW-0449">Lipoprotein</keyword>
<evidence type="ECO:0000313" key="18">
    <source>
        <dbReference type="Proteomes" id="UP000799767"/>
    </source>
</evidence>
<evidence type="ECO:0000313" key="17">
    <source>
        <dbReference type="EMBL" id="KAF2486732.1"/>
    </source>
</evidence>
<feature type="region of interest" description="Disordered" evidence="14">
    <location>
        <begin position="222"/>
        <end position="242"/>
    </location>
</feature>
<evidence type="ECO:0000256" key="2">
    <source>
        <dbReference type="ARBA" id="ARBA00004589"/>
    </source>
</evidence>